<evidence type="ECO:0000256" key="2">
    <source>
        <dbReference type="ARBA" id="ARBA00005025"/>
    </source>
</evidence>
<dbReference type="UniPathway" id="UPA00047">
    <property type="reaction ID" value="UER00055"/>
</dbReference>
<protein>
    <recommendedName>
        <fullName evidence="8">Acetolactate synthase small subunit</fullName>
        <shortName evidence="8">AHAS</shortName>
        <shortName evidence="8">ALS</shortName>
        <ecNumber evidence="8">2.2.1.6</ecNumber>
    </recommendedName>
    <alternativeName>
        <fullName evidence="8">Acetohydroxy-acid synthase small subunit</fullName>
    </alternativeName>
</protein>
<organism evidence="10 11">
    <name type="scientific">SAR324 cluster bacterium</name>
    <dbReference type="NCBI Taxonomy" id="2024889"/>
    <lineage>
        <taxon>Bacteria</taxon>
        <taxon>Deltaproteobacteria</taxon>
        <taxon>SAR324 cluster</taxon>
    </lineage>
</organism>
<dbReference type="InterPro" id="IPR027271">
    <property type="entry name" value="Acetolactate_synth/TF_NikR_C"/>
</dbReference>
<evidence type="ECO:0000256" key="4">
    <source>
        <dbReference type="ARBA" id="ARBA00011744"/>
    </source>
</evidence>
<dbReference type="PANTHER" id="PTHR30239:SF0">
    <property type="entry name" value="ACETOLACTATE SYNTHASE SMALL SUBUNIT 1, CHLOROPLASTIC"/>
    <property type="match status" value="1"/>
</dbReference>
<evidence type="ECO:0000256" key="8">
    <source>
        <dbReference type="RuleBase" id="RU368092"/>
    </source>
</evidence>
<evidence type="ECO:0000313" key="11">
    <source>
        <dbReference type="Proteomes" id="UP000524246"/>
    </source>
</evidence>
<dbReference type="UniPathway" id="UPA00049">
    <property type="reaction ID" value="UER00059"/>
</dbReference>
<dbReference type="PROSITE" id="PS51671">
    <property type="entry name" value="ACT"/>
    <property type="match status" value="1"/>
</dbReference>
<dbReference type="InterPro" id="IPR019455">
    <property type="entry name" value="Acetolactate_synth_ssu_C"/>
</dbReference>
<dbReference type="NCBIfam" id="TIGR00119">
    <property type="entry name" value="acolac_sm"/>
    <property type="match status" value="1"/>
</dbReference>
<dbReference type="InterPro" id="IPR054480">
    <property type="entry name" value="AHAS_small-like_ACT"/>
</dbReference>
<evidence type="ECO:0000256" key="5">
    <source>
        <dbReference type="ARBA" id="ARBA00022605"/>
    </source>
</evidence>
<dbReference type="Pfam" id="PF22629">
    <property type="entry name" value="ACT_AHAS_ss"/>
    <property type="match status" value="1"/>
</dbReference>
<dbReference type="Pfam" id="PF10369">
    <property type="entry name" value="ALS_ss_C"/>
    <property type="match status" value="1"/>
</dbReference>
<dbReference type="AlphaFoldDB" id="A0A7X9FT88"/>
<dbReference type="GO" id="GO:0003984">
    <property type="term" value="F:acetolactate synthase activity"/>
    <property type="evidence" value="ECO:0007669"/>
    <property type="project" value="UniProtKB-UniRule"/>
</dbReference>
<dbReference type="GO" id="GO:0009099">
    <property type="term" value="P:L-valine biosynthetic process"/>
    <property type="evidence" value="ECO:0007669"/>
    <property type="project" value="UniProtKB-UniRule"/>
</dbReference>
<dbReference type="EC" id="2.2.1.6" evidence="8"/>
<dbReference type="InterPro" id="IPR039557">
    <property type="entry name" value="AHAS_ACT"/>
</dbReference>
<evidence type="ECO:0000313" key="10">
    <source>
        <dbReference type="EMBL" id="NMC63893.1"/>
    </source>
</evidence>
<keyword evidence="8 10" id="KW-0808">Transferase</keyword>
<keyword evidence="6 8" id="KW-0100">Branched-chain amino acid biosynthesis</keyword>
<evidence type="ECO:0000256" key="7">
    <source>
        <dbReference type="ARBA" id="ARBA00048670"/>
    </source>
</evidence>
<comment type="subunit">
    <text evidence="4 8">Dimer of large and small chains.</text>
</comment>
<dbReference type="CDD" id="cd04878">
    <property type="entry name" value="ACT_AHAS"/>
    <property type="match status" value="1"/>
</dbReference>
<reference evidence="10 11" key="1">
    <citation type="journal article" date="2020" name="Biotechnol. Biofuels">
        <title>New insights from the biogas microbiome by comprehensive genome-resolved metagenomics of nearly 1600 species originating from multiple anaerobic digesters.</title>
        <authorList>
            <person name="Campanaro S."/>
            <person name="Treu L."/>
            <person name="Rodriguez-R L.M."/>
            <person name="Kovalovszki A."/>
            <person name="Ziels R.M."/>
            <person name="Maus I."/>
            <person name="Zhu X."/>
            <person name="Kougias P.G."/>
            <person name="Basile A."/>
            <person name="Luo G."/>
            <person name="Schluter A."/>
            <person name="Konstantinidis K.T."/>
            <person name="Angelidaki I."/>
        </authorList>
    </citation>
    <scope>NUCLEOTIDE SEQUENCE [LARGE SCALE GENOMIC DNA]</scope>
    <source>
        <strain evidence="10">AS27yjCOA_65</strain>
    </source>
</reference>
<dbReference type="GO" id="GO:0009097">
    <property type="term" value="P:isoleucine biosynthetic process"/>
    <property type="evidence" value="ECO:0007669"/>
    <property type="project" value="UniProtKB-UniRule"/>
</dbReference>
<accession>A0A7X9FT88</accession>
<dbReference type="PANTHER" id="PTHR30239">
    <property type="entry name" value="ACETOLACTATE SYNTHASE SMALL SUBUNIT"/>
    <property type="match status" value="1"/>
</dbReference>
<dbReference type="InterPro" id="IPR002912">
    <property type="entry name" value="ACT_dom"/>
</dbReference>
<comment type="similarity">
    <text evidence="3 8">Belongs to the acetolactate synthase small subunit family.</text>
</comment>
<evidence type="ECO:0000256" key="3">
    <source>
        <dbReference type="ARBA" id="ARBA00006341"/>
    </source>
</evidence>
<comment type="function">
    <text evidence="8">Catalyzes the conversion of 2 pyruvate molecules into acetolactate in the first common step of the biosynthetic pathway of the branched-amino acids such as leucine, isoleucine, and valine.</text>
</comment>
<comment type="pathway">
    <text evidence="2 8">Amino-acid biosynthesis; L-valine biosynthesis; L-valine from pyruvate: step 1/4.</text>
</comment>
<dbReference type="EMBL" id="JAAZON010000548">
    <property type="protein sequence ID" value="NMC63893.1"/>
    <property type="molecule type" value="Genomic_DNA"/>
</dbReference>
<proteinExistence type="inferred from homology"/>
<dbReference type="Gene3D" id="3.30.70.260">
    <property type="match status" value="1"/>
</dbReference>
<dbReference type="Gene3D" id="3.30.70.1150">
    <property type="entry name" value="ACT-like. Chain A, domain 2"/>
    <property type="match status" value="1"/>
</dbReference>
<comment type="catalytic activity">
    <reaction evidence="7 8">
        <text>2 pyruvate + H(+) = (2S)-2-acetolactate + CO2</text>
        <dbReference type="Rhea" id="RHEA:25249"/>
        <dbReference type="ChEBI" id="CHEBI:15361"/>
        <dbReference type="ChEBI" id="CHEBI:15378"/>
        <dbReference type="ChEBI" id="CHEBI:16526"/>
        <dbReference type="ChEBI" id="CHEBI:58476"/>
        <dbReference type="EC" id="2.2.1.6"/>
    </reaction>
</comment>
<comment type="pathway">
    <text evidence="1 8">Amino-acid biosynthesis; L-isoleucine biosynthesis; L-isoleucine from 2-oxobutanoate: step 1/4.</text>
</comment>
<gene>
    <name evidence="10" type="primary">ilvN</name>
    <name evidence="10" type="ORF">GYA55_12085</name>
</gene>
<comment type="caution">
    <text evidence="10">The sequence shown here is derived from an EMBL/GenBank/DDBJ whole genome shotgun (WGS) entry which is preliminary data.</text>
</comment>
<dbReference type="InterPro" id="IPR004789">
    <property type="entry name" value="Acetalactate_synth_ssu"/>
</dbReference>
<evidence type="ECO:0000259" key="9">
    <source>
        <dbReference type="PROSITE" id="PS51671"/>
    </source>
</evidence>
<dbReference type="NCBIfam" id="NF008864">
    <property type="entry name" value="PRK11895.1"/>
    <property type="match status" value="1"/>
</dbReference>
<dbReference type="GO" id="GO:0005829">
    <property type="term" value="C:cytosol"/>
    <property type="evidence" value="ECO:0007669"/>
    <property type="project" value="TreeGrafter"/>
</dbReference>
<name>A0A7X9FT88_9DELT</name>
<evidence type="ECO:0000256" key="6">
    <source>
        <dbReference type="ARBA" id="ARBA00023304"/>
    </source>
</evidence>
<evidence type="ECO:0000256" key="1">
    <source>
        <dbReference type="ARBA" id="ARBA00004974"/>
    </source>
</evidence>
<dbReference type="Proteomes" id="UP000524246">
    <property type="component" value="Unassembled WGS sequence"/>
</dbReference>
<keyword evidence="5 8" id="KW-0028">Amino-acid biosynthesis</keyword>
<dbReference type="GO" id="GO:1990610">
    <property type="term" value="F:acetolactate synthase regulator activity"/>
    <property type="evidence" value="ECO:0007669"/>
    <property type="project" value="UniProtKB-UniRule"/>
</dbReference>
<dbReference type="InterPro" id="IPR045865">
    <property type="entry name" value="ACT-like_dom_sf"/>
</dbReference>
<dbReference type="SUPFAM" id="SSF55021">
    <property type="entry name" value="ACT-like"/>
    <property type="match status" value="2"/>
</dbReference>
<feature type="domain" description="ACT" evidence="9">
    <location>
        <begin position="11"/>
        <end position="85"/>
    </location>
</feature>
<sequence>MFNDKNKCACTFSIFAENSPGVLHRIIVLFTRRKMNIESLTVSHTETEGISRFTLVVNDTPRNAEKIAAQLRRIIEVLKVQVSQNEELIYKEIAFFRIETPDAHTRQYIAHHVVRLGASIVSIDPEALVIEKTGNEEEIETLFKSFKNVKIKEFIRSGRIAIRKHMSELNNTAETFKVMENQTRIDLQ</sequence>